<protein>
    <recommendedName>
        <fullName evidence="2">PBP domain-containing protein</fullName>
    </recommendedName>
</protein>
<evidence type="ECO:0000313" key="4">
    <source>
        <dbReference type="Proteomes" id="UP001358417"/>
    </source>
</evidence>
<dbReference type="PANTHER" id="PTHR37945:SF1">
    <property type="entry name" value="EXTRACELLULAR TUNGSTATE BINDING PROTEIN"/>
    <property type="match status" value="1"/>
</dbReference>
<dbReference type="Proteomes" id="UP001358417">
    <property type="component" value="Unassembled WGS sequence"/>
</dbReference>
<sequence length="301" mass="32015">MQSILPLLFISAILSPALAVEPAAIYDGGFNSTEGTTNSTIELRIGNGGAALSDAFIVDSVANGSAPFKVAWITSDTTYSIRYLASGDIDVGITYSPIAEQIAINQSIAKSPSYYAFRDHFLLVGPPSNPANLTNSSSILSMFSNLYAAAEAAYAAGASAPPVRFLSRFDKSATNIKDSQLFISIGQVPWATAYSTWYHQYIAFPIQALTAAINLGEYTITDRGTWLSLPVNVTQDATIYKAGSDAEDDLLLNPAHLLVGAKARNPTVAQSFADWLVSPQGGQKVVGEFEKNGEILYSPAP</sequence>
<evidence type="ECO:0000313" key="3">
    <source>
        <dbReference type="EMBL" id="KAK5047420.1"/>
    </source>
</evidence>
<dbReference type="InterPro" id="IPR024370">
    <property type="entry name" value="PBP_domain"/>
</dbReference>
<dbReference type="SUPFAM" id="SSF53850">
    <property type="entry name" value="Periplasmic binding protein-like II"/>
    <property type="match status" value="1"/>
</dbReference>
<evidence type="ECO:0000256" key="1">
    <source>
        <dbReference type="SAM" id="SignalP"/>
    </source>
</evidence>
<dbReference type="RefSeq" id="XP_064702964.1">
    <property type="nucleotide sequence ID" value="XM_064850077.1"/>
</dbReference>
<gene>
    <name evidence="3" type="ORF">LTR84_006516</name>
</gene>
<keyword evidence="4" id="KW-1185">Reference proteome</keyword>
<dbReference type="InterPro" id="IPR052738">
    <property type="entry name" value="ABC-Tungstate_binding"/>
</dbReference>
<feature type="domain" description="PBP" evidence="2">
    <location>
        <begin position="59"/>
        <end position="279"/>
    </location>
</feature>
<dbReference type="EMBL" id="JAVRRD010000025">
    <property type="protein sequence ID" value="KAK5047420.1"/>
    <property type="molecule type" value="Genomic_DNA"/>
</dbReference>
<evidence type="ECO:0000259" key="2">
    <source>
        <dbReference type="Pfam" id="PF12849"/>
    </source>
</evidence>
<keyword evidence="1" id="KW-0732">Signal</keyword>
<accession>A0AAV9N2G7</accession>
<dbReference type="Gene3D" id="3.40.190.10">
    <property type="entry name" value="Periplasmic binding protein-like II"/>
    <property type="match status" value="2"/>
</dbReference>
<reference evidence="3 4" key="1">
    <citation type="submission" date="2023-08" db="EMBL/GenBank/DDBJ databases">
        <title>Black Yeasts Isolated from many extreme environments.</title>
        <authorList>
            <person name="Coleine C."/>
            <person name="Stajich J.E."/>
            <person name="Selbmann L."/>
        </authorList>
    </citation>
    <scope>NUCLEOTIDE SEQUENCE [LARGE SCALE GENOMIC DNA]</scope>
    <source>
        <strain evidence="3 4">CCFEE 5792</strain>
    </source>
</reference>
<feature type="signal peptide" evidence="1">
    <location>
        <begin position="1"/>
        <end position="19"/>
    </location>
</feature>
<feature type="chain" id="PRO_5043541424" description="PBP domain-containing protein" evidence="1">
    <location>
        <begin position="20"/>
        <end position="301"/>
    </location>
</feature>
<organism evidence="3 4">
    <name type="scientific">Exophiala bonariae</name>
    <dbReference type="NCBI Taxonomy" id="1690606"/>
    <lineage>
        <taxon>Eukaryota</taxon>
        <taxon>Fungi</taxon>
        <taxon>Dikarya</taxon>
        <taxon>Ascomycota</taxon>
        <taxon>Pezizomycotina</taxon>
        <taxon>Eurotiomycetes</taxon>
        <taxon>Chaetothyriomycetidae</taxon>
        <taxon>Chaetothyriales</taxon>
        <taxon>Herpotrichiellaceae</taxon>
        <taxon>Exophiala</taxon>
    </lineage>
</organism>
<proteinExistence type="predicted"/>
<name>A0AAV9N2G7_9EURO</name>
<dbReference type="AlphaFoldDB" id="A0AAV9N2G7"/>
<dbReference type="PANTHER" id="PTHR37945">
    <property type="entry name" value="EXTRACELLULAR TUNGSTATE BINDING PROTEIN"/>
    <property type="match status" value="1"/>
</dbReference>
<dbReference type="Pfam" id="PF12849">
    <property type="entry name" value="PBP_like_2"/>
    <property type="match status" value="1"/>
</dbReference>
<comment type="caution">
    <text evidence="3">The sequence shown here is derived from an EMBL/GenBank/DDBJ whole genome shotgun (WGS) entry which is preliminary data.</text>
</comment>
<dbReference type="GeneID" id="89974688"/>